<sequence length="69" mass="7915">MSSICQEFVARARWGEGRNGRRETIERENPLVNAKIVLEGTPVIENFDCRRVWVWVDENNVVTCVPVIG</sequence>
<accession>A0A7J0FGE1</accession>
<dbReference type="PANTHER" id="PTHR33091">
    <property type="entry name" value="PROTEIN, PUTATIVE, EXPRESSED-RELATED"/>
    <property type="match status" value="1"/>
</dbReference>
<keyword evidence="5" id="KW-1185">Reference proteome</keyword>
<proteinExistence type="inferred from homology"/>
<evidence type="ECO:0000313" key="4">
    <source>
        <dbReference type="EMBL" id="GFY97774.1"/>
    </source>
</evidence>
<dbReference type="OrthoDB" id="10013825at2759"/>
<dbReference type="GO" id="GO:0009611">
    <property type="term" value="P:response to wounding"/>
    <property type="evidence" value="ECO:0007669"/>
    <property type="project" value="InterPro"/>
</dbReference>
<dbReference type="SUPFAM" id="SSF54654">
    <property type="entry name" value="CI-2 family of serine protease inhibitors"/>
    <property type="match status" value="1"/>
</dbReference>
<dbReference type="Gene3D" id="3.30.10.10">
    <property type="entry name" value="Trypsin Inhibitor V, subunit A"/>
    <property type="match status" value="1"/>
</dbReference>
<dbReference type="PANTHER" id="PTHR33091:SF94">
    <property type="entry name" value="PROTEASE INHIBITOR PROTEIN"/>
    <property type="match status" value="1"/>
</dbReference>
<evidence type="ECO:0000256" key="2">
    <source>
        <dbReference type="ARBA" id="ARBA00022690"/>
    </source>
</evidence>
<protein>
    <recommendedName>
        <fullName evidence="6">Serine protease inhibitor, potato inhibitor I-type family protein</fullName>
    </recommendedName>
</protein>
<evidence type="ECO:0000313" key="5">
    <source>
        <dbReference type="Proteomes" id="UP000585474"/>
    </source>
</evidence>
<evidence type="ECO:0000256" key="3">
    <source>
        <dbReference type="ARBA" id="ARBA00022900"/>
    </source>
</evidence>
<organism evidence="4 5">
    <name type="scientific">Actinidia rufa</name>
    <dbReference type="NCBI Taxonomy" id="165716"/>
    <lineage>
        <taxon>Eukaryota</taxon>
        <taxon>Viridiplantae</taxon>
        <taxon>Streptophyta</taxon>
        <taxon>Embryophyta</taxon>
        <taxon>Tracheophyta</taxon>
        <taxon>Spermatophyta</taxon>
        <taxon>Magnoliopsida</taxon>
        <taxon>eudicotyledons</taxon>
        <taxon>Gunneridae</taxon>
        <taxon>Pentapetalae</taxon>
        <taxon>asterids</taxon>
        <taxon>Ericales</taxon>
        <taxon>Actinidiaceae</taxon>
        <taxon>Actinidia</taxon>
    </lineage>
</organism>
<dbReference type="InterPro" id="IPR000864">
    <property type="entry name" value="Prot_inh_pot1"/>
</dbReference>
<evidence type="ECO:0000256" key="1">
    <source>
        <dbReference type="ARBA" id="ARBA00008210"/>
    </source>
</evidence>
<comment type="similarity">
    <text evidence="1">Belongs to the protease inhibitor I13 (potato type I serine protease inhibitor) family.</text>
</comment>
<dbReference type="EMBL" id="BJWL01000012">
    <property type="protein sequence ID" value="GFY97774.1"/>
    <property type="molecule type" value="Genomic_DNA"/>
</dbReference>
<dbReference type="AlphaFoldDB" id="A0A7J0FGE1"/>
<dbReference type="Pfam" id="PF00280">
    <property type="entry name" value="potato_inhibit"/>
    <property type="match status" value="1"/>
</dbReference>
<comment type="caution">
    <text evidence="4">The sequence shown here is derived from an EMBL/GenBank/DDBJ whole genome shotgun (WGS) entry which is preliminary data.</text>
</comment>
<gene>
    <name evidence="4" type="ORF">Acr_12g0003150</name>
</gene>
<keyword evidence="3" id="KW-0722">Serine protease inhibitor</keyword>
<dbReference type="Proteomes" id="UP000585474">
    <property type="component" value="Unassembled WGS sequence"/>
</dbReference>
<keyword evidence="2" id="KW-0646">Protease inhibitor</keyword>
<name>A0A7J0FGE1_9ERIC</name>
<dbReference type="GO" id="GO:0004867">
    <property type="term" value="F:serine-type endopeptidase inhibitor activity"/>
    <property type="evidence" value="ECO:0007669"/>
    <property type="project" value="UniProtKB-KW"/>
</dbReference>
<evidence type="ECO:0008006" key="6">
    <source>
        <dbReference type="Google" id="ProtNLM"/>
    </source>
</evidence>
<reference evidence="4 5" key="1">
    <citation type="submission" date="2019-07" db="EMBL/GenBank/DDBJ databases">
        <title>De Novo Assembly of kiwifruit Actinidia rufa.</title>
        <authorList>
            <person name="Sugita-Konishi S."/>
            <person name="Sato K."/>
            <person name="Mori E."/>
            <person name="Abe Y."/>
            <person name="Kisaki G."/>
            <person name="Hamano K."/>
            <person name="Suezawa K."/>
            <person name="Otani M."/>
            <person name="Fukuda T."/>
            <person name="Manabe T."/>
            <person name="Gomi K."/>
            <person name="Tabuchi M."/>
            <person name="Akimitsu K."/>
            <person name="Kataoka I."/>
        </authorList>
    </citation>
    <scope>NUCLEOTIDE SEQUENCE [LARGE SCALE GENOMIC DNA]</scope>
    <source>
        <strain evidence="5">cv. Fuchu</strain>
    </source>
</reference>
<dbReference type="InterPro" id="IPR036354">
    <property type="entry name" value="Prot_inh_pot1_sf"/>
</dbReference>